<evidence type="ECO:0000313" key="18">
    <source>
        <dbReference type="EMBL" id="MBD7910727.1"/>
    </source>
</evidence>
<dbReference type="PROSITE" id="PS50885">
    <property type="entry name" value="HAMP"/>
    <property type="match status" value="1"/>
</dbReference>
<comment type="catalytic activity">
    <reaction evidence="1">
        <text>ATP + protein L-histidine = ADP + protein N-phospho-L-histidine.</text>
        <dbReference type="EC" id="2.7.13.3"/>
    </reaction>
</comment>
<accession>A0ABR8PRF0</accession>
<evidence type="ECO:0000256" key="13">
    <source>
        <dbReference type="ARBA" id="ARBA00023136"/>
    </source>
</evidence>
<dbReference type="Gene3D" id="3.30.565.10">
    <property type="entry name" value="Histidine kinase-like ATPase, C-terminal domain"/>
    <property type="match status" value="1"/>
</dbReference>
<evidence type="ECO:0000256" key="12">
    <source>
        <dbReference type="ARBA" id="ARBA00023012"/>
    </source>
</evidence>
<dbReference type="InterPro" id="IPR003594">
    <property type="entry name" value="HATPase_dom"/>
</dbReference>
<dbReference type="InterPro" id="IPR004358">
    <property type="entry name" value="Sig_transdc_His_kin-like_C"/>
</dbReference>
<feature type="compositionally biased region" description="Basic and acidic residues" evidence="14">
    <location>
        <begin position="108"/>
        <end position="129"/>
    </location>
</feature>
<dbReference type="Pfam" id="PF00672">
    <property type="entry name" value="HAMP"/>
    <property type="match status" value="1"/>
</dbReference>
<evidence type="ECO:0000256" key="15">
    <source>
        <dbReference type="SAM" id="Phobius"/>
    </source>
</evidence>
<dbReference type="SUPFAM" id="SSF55874">
    <property type="entry name" value="ATPase domain of HSP90 chaperone/DNA topoisomerase II/histidine kinase"/>
    <property type="match status" value="1"/>
</dbReference>
<keyword evidence="9" id="KW-0418">Kinase</keyword>
<evidence type="ECO:0000256" key="7">
    <source>
        <dbReference type="ARBA" id="ARBA00022692"/>
    </source>
</evidence>
<keyword evidence="8" id="KW-0547">Nucleotide-binding</keyword>
<dbReference type="SMART" id="SM00304">
    <property type="entry name" value="HAMP"/>
    <property type="match status" value="1"/>
</dbReference>
<dbReference type="SMART" id="SM00387">
    <property type="entry name" value="HATPase_c"/>
    <property type="match status" value="1"/>
</dbReference>
<keyword evidence="12" id="KW-0902">Two-component regulatory system</keyword>
<feature type="region of interest" description="Disordered" evidence="14">
    <location>
        <begin position="108"/>
        <end position="131"/>
    </location>
</feature>
<feature type="transmembrane region" description="Helical" evidence="15">
    <location>
        <begin position="201"/>
        <end position="221"/>
    </location>
</feature>
<dbReference type="Pfam" id="PF00512">
    <property type="entry name" value="HisKA"/>
    <property type="match status" value="1"/>
</dbReference>
<dbReference type="InterPro" id="IPR036890">
    <property type="entry name" value="HATPase_C_sf"/>
</dbReference>
<evidence type="ECO:0000313" key="19">
    <source>
        <dbReference type="Proteomes" id="UP000627781"/>
    </source>
</evidence>
<evidence type="ECO:0000256" key="4">
    <source>
        <dbReference type="ARBA" id="ARBA00022475"/>
    </source>
</evidence>
<dbReference type="SMART" id="SM00388">
    <property type="entry name" value="HisKA"/>
    <property type="match status" value="1"/>
</dbReference>
<dbReference type="PROSITE" id="PS50109">
    <property type="entry name" value="HIS_KIN"/>
    <property type="match status" value="1"/>
</dbReference>
<sequence>MKILNKRIKFKSLQWQLFSRFFLILLVLLFVMGLSQYITTKNYLSKSKVKTLSAQFHNIDMKFLTQLSSTEALNKYGFIIMDKLVSINTEASIIDKSGNTILTSKDLSHSQLEENHHKDEEDKDKEKKTFSIPKLPNNDYTEILNQYGNLEKYFKLVQDENNNLHLVVWRKLGPINSPTGLIQLSTPVDDIEEILSKEISIYSGISILILILGTILGAAIFKRTLTPLSNMNKTLENITVAQLNTRLPENNEQLEIDTLSASFNKMLQRIETSFEKEQSIKEKMRQFVSDASHELRTPLTSIHGFVEVLLRGAAKNEKQLDLALNSILLESERLTKLVNDLLVLNRLDQNTEVKFEKENINIVIDEISPQLKILAGKRKVEIELENNIFVNINKDQIKQVIFNLVQNSIRHTNENNGIITLSTSTENIESNKFLVLKISDNGSGISEKHLNKIFDRFFRSESHRAREQGGYGLGLSIVKSIVNAHNGKITVSSELGKGTTFSLYIYLAE</sequence>
<dbReference type="PRINTS" id="PR00344">
    <property type="entry name" value="BCTRLSENSOR"/>
</dbReference>
<dbReference type="SUPFAM" id="SSF47384">
    <property type="entry name" value="Homodimeric domain of signal transducing histidine kinase"/>
    <property type="match status" value="1"/>
</dbReference>
<dbReference type="Pfam" id="PF02518">
    <property type="entry name" value="HATPase_c"/>
    <property type="match status" value="1"/>
</dbReference>
<evidence type="ECO:0000259" key="16">
    <source>
        <dbReference type="PROSITE" id="PS50109"/>
    </source>
</evidence>
<evidence type="ECO:0000256" key="1">
    <source>
        <dbReference type="ARBA" id="ARBA00000085"/>
    </source>
</evidence>
<gene>
    <name evidence="18" type="ORF">H9661_05075</name>
</gene>
<proteinExistence type="predicted"/>
<dbReference type="Gene3D" id="6.10.340.10">
    <property type="match status" value="1"/>
</dbReference>
<dbReference type="Gene3D" id="1.10.287.130">
    <property type="match status" value="1"/>
</dbReference>
<dbReference type="PANTHER" id="PTHR45528">
    <property type="entry name" value="SENSOR HISTIDINE KINASE CPXA"/>
    <property type="match status" value="1"/>
</dbReference>
<protein>
    <recommendedName>
        <fullName evidence="3">histidine kinase</fullName>
        <ecNumber evidence="3">2.7.13.3</ecNumber>
    </recommendedName>
</protein>
<dbReference type="EC" id="2.7.13.3" evidence="3"/>
<dbReference type="CDD" id="cd00082">
    <property type="entry name" value="HisKA"/>
    <property type="match status" value="1"/>
</dbReference>
<dbReference type="InterPro" id="IPR005467">
    <property type="entry name" value="His_kinase_dom"/>
</dbReference>
<dbReference type="InterPro" id="IPR003660">
    <property type="entry name" value="HAMP_dom"/>
</dbReference>
<dbReference type="InterPro" id="IPR036097">
    <property type="entry name" value="HisK_dim/P_sf"/>
</dbReference>
<keyword evidence="6" id="KW-0808">Transferase</keyword>
<comment type="caution">
    <text evidence="18">The sequence shown here is derived from an EMBL/GenBank/DDBJ whole genome shotgun (WGS) entry which is preliminary data.</text>
</comment>
<evidence type="ECO:0000256" key="6">
    <source>
        <dbReference type="ARBA" id="ARBA00022679"/>
    </source>
</evidence>
<keyword evidence="5" id="KW-0597">Phosphoprotein</keyword>
<reference evidence="18 19" key="1">
    <citation type="submission" date="2020-08" db="EMBL/GenBank/DDBJ databases">
        <title>A Genomic Blueprint of the Chicken Gut Microbiome.</title>
        <authorList>
            <person name="Gilroy R."/>
            <person name="Ravi A."/>
            <person name="Getino M."/>
            <person name="Pursley I."/>
            <person name="Horton D.L."/>
            <person name="Alikhan N.-F."/>
            <person name="Baker D."/>
            <person name="Gharbi K."/>
            <person name="Hall N."/>
            <person name="Watson M."/>
            <person name="Adriaenssens E.M."/>
            <person name="Foster-Nyarko E."/>
            <person name="Jarju S."/>
            <person name="Secka A."/>
            <person name="Antonio M."/>
            <person name="Oren A."/>
            <person name="Chaudhuri R."/>
            <person name="La Ragione R.M."/>
            <person name="Hildebrand F."/>
            <person name="Pallen M.J."/>
        </authorList>
    </citation>
    <scope>NUCLEOTIDE SEQUENCE [LARGE SCALE GENOMIC DNA]</scope>
    <source>
        <strain evidence="18 19">Sa3CVN1</strain>
    </source>
</reference>
<keyword evidence="7 15" id="KW-0812">Transmembrane</keyword>
<evidence type="ECO:0000256" key="5">
    <source>
        <dbReference type="ARBA" id="ARBA00022553"/>
    </source>
</evidence>
<evidence type="ECO:0000256" key="11">
    <source>
        <dbReference type="ARBA" id="ARBA00022989"/>
    </source>
</evidence>
<keyword evidence="13 15" id="KW-0472">Membrane</keyword>
<dbReference type="EMBL" id="JACSRA010000006">
    <property type="protein sequence ID" value="MBD7910727.1"/>
    <property type="molecule type" value="Genomic_DNA"/>
</dbReference>
<dbReference type="CDD" id="cd06225">
    <property type="entry name" value="HAMP"/>
    <property type="match status" value="1"/>
</dbReference>
<evidence type="ECO:0000256" key="9">
    <source>
        <dbReference type="ARBA" id="ARBA00022777"/>
    </source>
</evidence>
<keyword evidence="10" id="KW-0067">ATP-binding</keyword>
<dbReference type="Proteomes" id="UP000627781">
    <property type="component" value="Unassembled WGS sequence"/>
</dbReference>
<evidence type="ECO:0000256" key="8">
    <source>
        <dbReference type="ARBA" id="ARBA00022741"/>
    </source>
</evidence>
<evidence type="ECO:0000259" key="17">
    <source>
        <dbReference type="PROSITE" id="PS50885"/>
    </source>
</evidence>
<organism evidence="18 19">
    <name type="scientific">Clostridium cibarium</name>
    <dbReference type="NCBI Taxonomy" id="2762247"/>
    <lineage>
        <taxon>Bacteria</taxon>
        <taxon>Bacillati</taxon>
        <taxon>Bacillota</taxon>
        <taxon>Clostridia</taxon>
        <taxon>Eubacteriales</taxon>
        <taxon>Clostridiaceae</taxon>
        <taxon>Clostridium</taxon>
    </lineage>
</organism>
<evidence type="ECO:0000256" key="2">
    <source>
        <dbReference type="ARBA" id="ARBA00004651"/>
    </source>
</evidence>
<feature type="domain" description="Histidine kinase" evidence="16">
    <location>
        <begin position="290"/>
        <end position="509"/>
    </location>
</feature>
<keyword evidence="4" id="KW-1003">Cell membrane</keyword>
<dbReference type="InterPro" id="IPR050398">
    <property type="entry name" value="HssS/ArlS-like"/>
</dbReference>
<comment type="subcellular location">
    <subcellularLocation>
        <location evidence="2">Cell membrane</location>
        <topology evidence="2">Multi-pass membrane protein</topology>
    </subcellularLocation>
</comment>
<dbReference type="PANTHER" id="PTHR45528:SF1">
    <property type="entry name" value="SENSOR HISTIDINE KINASE CPXA"/>
    <property type="match status" value="1"/>
</dbReference>
<dbReference type="RefSeq" id="WP_191767861.1">
    <property type="nucleotide sequence ID" value="NZ_JACSRA010000006.1"/>
</dbReference>
<evidence type="ECO:0000256" key="10">
    <source>
        <dbReference type="ARBA" id="ARBA00022840"/>
    </source>
</evidence>
<feature type="domain" description="HAMP" evidence="17">
    <location>
        <begin position="222"/>
        <end position="275"/>
    </location>
</feature>
<keyword evidence="19" id="KW-1185">Reference proteome</keyword>
<evidence type="ECO:0000256" key="3">
    <source>
        <dbReference type="ARBA" id="ARBA00012438"/>
    </source>
</evidence>
<evidence type="ECO:0000256" key="14">
    <source>
        <dbReference type="SAM" id="MobiDB-lite"/>
    </source>
</evidence>
<feature type="transmembrane region" description="Helical" evidence="15">
    <location>
        <begin position="21"/>
        <end position="38"/>
    </location>
</feature>
<dbReference type="InterPro" id="IPR003661">
    <property type="entry name" value="HisK_dim/P_dom"/>
</dbReference>
<name>A0ABR8PRF0_9CLOT</name>
<keyword evidence="11 15" id="KW-1133">Transmembrane helix</keyword>